<dbReference type="InterPro" id="IPR043130">
    <property type="entry name" value="CDP-OH_PTrfase_TM_dom"/>
</dbReference>
<dbReference type="InterPro" id="IPR000462">
    <property type="entry name" value="CDP-OH_P_trans"/>
</dbReference>
<keyword evidence="3" id="KW-1133">Transmembrane helix</keyword>
<evidence type="ECO:0000256" key="1">
    <source>
        <dbReference type="ARBA" id="ARBA00022679"/>
    </source>
</evidence>
<feature type="transmembrane region" description="Helical" evidence="3">
    <location>
        <begin position="65"/>
        <end position="82"/>
    </location>
</feature>
<evidence type="ECO:0000313" key="5">
    <source>
        <dbReference type="Proteomes" id="UP000176421"/>
    </source>
</evidence>
<feature type="transmembrane region" description="Helical" evidence="3">
    <location>
        <begin position="40"/>
        <end position="59"/>
    </location>
</feature>
<comment type="similarity">
    <text evidence="2">Belongs to the CDP-alcohol phosphatidyltransferase class-I family.</text>
</comment>
<evidence type="ECO:0000256" key="3">
    <source>
        <dbReference type="SAM" id="Phobius"/>
    </source>
</evidence>
<name>A0A1G2HYH6_9BACT</name>
<accession>A0A1G2HYH6</accession>
<evidence type="ECO:0000313" key="4">
    <source>
        <dbReference type="EMBL" id="OGZ67250.1"/>
    </source>
</evidence>
<keyword evidence="1 2" id="KW-0808">Transferase</keyword>
<dbReference type="STRING" id="1802206.A3D35_00755"/>
<dbReference type="EMBL" id="MHOS01000041">
    <property type="protein sequence ID" value="OGZ67250.1"/>
    <property type="molecule type" value="Genomic_DNA"/>
</dbReference>
<keyword evidence="3" id="KW-0472">Membrane</keyword>
<dbReference type="GO" id="GO:0016020">
    <property type="term" value="C:membrane"/>
    <property type="evidence" value="ECO:0007669"/>
    <property type="project" value="InterPro"/>
</dbReference>
<dbReference type="GO" id="GO:0016780">
    <property type="term" value="F:phosphotransferase activity, for other substituted phosphate groups"/>
    <property type="evidence" value="ECO:0007669"/>
    <property type="project" value="InterPro"/>
</dbReference>
<dbReference type="GO" id="GO:0008654">
    <property type="term" value="P:phospholipid biosynthetic process"/>
    <property type="evidence" value="ECO:0007669"/>
    <property type="project" value="InterPro"/>
</dbReference>
<organism evidence="4 5">
    <name type="scientific">Candidatus Staskawiczbacteria bacterium RIFCSPHIGHO2_02_FULL_34_9</name>
    <dbReference type="NCBI Taxonomy" id="1802206"/>
    <lineage>
        <taxon>Bacteria</taxon>
        <taxon>Candidatus Staskawicziibacteriota</taxon>
    </lineage>
</organism>
<gene>
    <name evidence="4" type="ORF">A3D35_00755</name>
</gene>
<evidence type="ECO:0008006" key="6">
    <source>
        <dbReference type="Google" id="ProtNLM"/>
    </source>
</evidence>
<dbReference type="AlphaFoldDB" id="A0A1G2HYH6"/>
<protein>
    <recommendedName>
        <fullName evidence="6">CDP-diacylglycerol--glycerol-3-phosphate 3-phosphatidyltransferase</fullName>
    </recommendedName>
</protein>
<proteinExistence type="inferred from homology"/>
<sequence length="206" mass="23729">MQTLKKLQLFLENIDSYRDKALFVFINPYWPRKITPNHITYIRVLIGIILIIILFFFRIDGKSTILSLFIIGLVTDLIDGPIARGIGKVTEFGAMLDSASDRLLIMPIAIYSLLQYQKWLLFVLILTEILNGIFSLYYSSKEAYLKSNIFGKIKMVIISAGFLGILFVWPNPLPLFFIYLLWISIPFSILSILSKSTELKRPRTIK</sequence>
<comment type="caution">
    <text evidence="4">The sequence shown here is derived from an EMBL/GenBank/DDBJ whole genome shotgun (WGS) entry which is preliminary data.</text>
</comment>
<dbReference type="Pfam" id="PF01066">
    <property type="entry name" value="CDP-OH_P_transf"/>
    <property type="match status" value="1"/>
</dbReference>
<dbReference type="Gene3D" id="1.20.120.1760">
    <property type="match status" value="1"/>
</dbReference>
<feature type="transmembrane region" description="Helical" evidence="3">
    <location>
        <begin position="119"/>
        <end position="137"/>
    </location>
</feature>
<reference evidence="4 5" key="1">
    <citation type="journal article" date="2016" name="Nat. Commun.">
        <title>Thousands of microbial genomes shed light on interconnected biogeochemical processes in an aquifer system.</title>
        <authorList>
            <person name="Anantharaman K."/>
            <person name="Brown C.T."/>
            <person name="Hug L.A."/>
            <person name="Sharon I."/>
            <person name="Castelle C.J."/>
            <person name="Probst A.J."/>
            <person name="Thomas B.C."/>
            <person name="Singh A."/>
            <person name="Wilkins M.J."/>
            <person name="Karaoz U."/>
            <person name="Brodie E.L."/>
            <person name="Williams K.H."/>
            <person name="Hubbard S.S."/>
            <person name="Banfield J.F."/>
        </authorList>
    </citation>
    <scope>NUCLEOTIDE SEQUENCE [LARGE SCALE GENOMIC DNA]</scope>
</reference>
<feature type="transmembrane region" description="Helical" evidence="3">
    <location>
        <begin position="175"/>
        <end position="193"/>
    </location>
</feature>
<dbReference type="InterPro" id="IPR048254">
    <property type="entry name" value="CDP_ALCOHOL_P_TRANSF_CS"/>
</dbReference>
<feature type="transmembrane region" description="Helical" evidence="3">
    <location>
        <begin position="149"/>
        <end position="169"/>
    </location>
</feature>
<evidence type="ECO:0000256" key="2">
    <source>
        <dbReference type="RuleBase" id="RU003750"/>
    </source>
</evidence>
<dbReference type="Proteomes" id="UP000176421">
    <property type="component" value="Unassembled WGS sequence"/>
</dbReference>
<dbReference type="PROSITE" id="PS00379">
    <property type="entry name" value="CDP_ALCOHOL_P_TRANSF"/>
    <property type="match status" value="1"/>
</dbReference>
<keyword evidence="3" id="KW-0812">Transmembrane</keyword>